<dbReference type="FunFam" id="1.25.40.90:FF:000006">
    <property type="entry name" value="Clathrin interactor 1"/>
    <property type="match status" value="1"/>
</dbReference>
<dbReference type="GO" id="GO:0006897">
    <property type="term" value="P:endocytosis"/>
    <property type="evidence" value="ECO:0007669"/>
    <property type="project" value="TreeGrafter"/>
</dbReference>
<dbReference type="CDD" id="cd16989">
    <property type="entry name" value="ENTH_EpsinR"/>
    <property type="match status" value="1"/>
</dbReference>
<feature type="region of interest" description="Disordered" evidence="1">
    <location>
        <begin position="407"/>
        <end position="436"/>
    </location>
</feature>
<feature type="compositionally biased region" description="Polar residues" evidence="1">
    <location>
        <begin position="318"/>
        <end position="336"/>
    </location>
</feature>
<feature type="compositionally biased region" description="Low complexity" evidence="1">
    <location>
        <begin position="473"/>
        <end position="489"/>
    </location>
</feature>
<evidence type="ECO:0000313" key="3">
    <source>
        <dbReference type="EMBL" id="EGD78406.1"/>
    </source>
</evidence>
<dbReference type="Pfam" id="PF01417">
    <property type="entry name" value="ENTH"/>
    <property type="match status" value="1"/>
</dbReference>
<dbReference type="GO" id="GO:0030125">
    <property type="term" value="C:clathrin vesicle coat"/>
    <property type="evidence" value="ECO:0007669"/>
    <property type="project" value="TreeGrafter"/>
</dbReference>
<dbReference type="OrthoDB" id="4033880at2759"/>
<dbReference type="InterPro" id="IPR013809">
    <property type="entry name" value="ENTH"/>
</dbReference>
<proteinExistence type="predicted"/>
<feature type="domain" description="ENTH" evidence="2">
    <location>
        <begin position="16"/>
        <end position="151"/>
    </location>
</feature>
<dbReference type="InParanoid" id="F2UMQ7"/>
<feature type="region of interest" description="Disordered" evidence="1">
    <location>
        <begin position="153"/>
        <end position="393"/>
    </location>
</feature>
<feature type="compositionally biased region" description="Low complexity" evidence="1">
    <location>
        <begin position="371"/>
        <end position="391"/>
    </location>
</feature>
<sequence length="541" mass="58238">MAFMQKFNNLKNKAVDLAMNYSEIEVKVRQATDGNEPWGPHGTLMSELSQATYSYEDYPEVMGMLWRRILKDREGKNWRQIYKGLLLLHYLIRNGTTRVVDSARDHVYDLRQLERFKYIDEKGKDQGINVAHKAKEICDLLADDEMLHAERKKARKTRDKFKGIGSSSVSYHPGGMSGGRRFDDMAPTRRYDDMGGSRRSRFRDIDSDEEADDARVDQSSSSSSRGDQYSARVAKHREENKLNTKKGGDGDDDDFAALRGAKKEEPKQAGGLVDLLGDDTTTTTNSNSNPDDFGADFNPRGATAAATTTKADDFGAFSSPSTAGNTDFANFASAPTASDDFGAFTAPAPAAPQPTTSNAQQQQSSGGGDLLGDLFGASSSSSSSTMAPTQQHQTASLMDMGSMMTPTTATATTTTAPSTTATTTATTTSSKSAASKPNFGRLKIDLDNLSLASKEEPKKPATSGSVFGEPSKPQQGSQSMPLQQQPGMMMMGGGMQGMAPQQPPQPQQPMMSGILNTDAPTAAATAHDGHAIWATARHSNP</sequence>
<dbReference type="PANTHER" id="PTHR12276">
    <property type="entry name" value="EPSIN/ENT-RELATED"/>
    <property type="match status" value="1"/>
</dbReference>
<evidence type="ECO:0000256" key="1">
    <source>
        <dbReference type="SAM" id="MobiDB-lite"/>
    </source>
</evidence>
<feature type="compositionally biased region" description="Basic and acidic residues" evidence="1">
    <location>
        <begin position="180"/>
        <end position="196"/>
    </location>
</feature>
<dbReference type="InterPro" id="IPR008942">
    <property type="entry name" value="ENTH_VHS"/>
</dbReference>
<dbReference type="RefSeq" id="XP_004989355.1">
    <property type="nucleotide sequence ID" value="XM_004989298.1"/>
</dbReference>
<dbReference type="eggNOG" id="KOG2057">
    <property type="taxonomic scope" value="Eukaryota"/>
</dbReference>
<protein>
    <recommendedName>
        <fullName evidence="2">ENTH domain-containing protein</fullName>
    </recommendedName>
</protein>
<dbReference type="SUPFAM" id="SSF48464">
    <property type="entry name" value="ENTH/VHS domain"/>
    <property type="match status" value="1"/>
</dbReference>
<name>F2UMQ7_SALR5</name>
<keyword evidence="4" id="KW-1185">Reference proteome</keyword>
<dbReference type="GO" id="GO:0005543">
    <property type="term" value="F:phospholipid binding"/>
    <property type="evidence" value="ECO:0007669"/>
    <property type="project" value="TreeGrafter"/>
</dbReference>
<dbReference type="PANTHER" id="PTHR12276:SF45">
    <property type="entry name" value="CLATHRIN INTERACTOR 1"/>
    <property type="match status" value="1"/>
</dbReference>
<evidence type="ECO:0000259" key="2">
    <source>
        <dbReference type="PROSITE" id="PS50942"/>
    </source>
</evidence>
<dbReference type="SMART" id="SM00273">
    <property type="entry name" value="ENTH"/>
    <property type="match status" value="1"/>
</dbReference>
<evidence type="ECO:0000313" key="4">
    <source>
        <dbReference type="Proteomes" id="UP000007799"/>
    </source>
</evidence>
<dbReference type="GeneID" id="16069906"/>
<organism evidence="4">
    <name type="scientific">Salpingoeca rosetta (strain ATCC 50818 / BSB-021)</name>
    <dbReference type="NCBI Taxonomy" id="946362"/>
    <lineage>
        <taxon>Eukaryota</taxon>
        <taxon>Choanoflagellata</taxon>
        <taxon>Craspedida</taxon>
        <taxon>Salpingoecidae</taxon>
        <taxon>Salpingoeca</taxon>
    </lineage>
</organism>
<dbReference type="STRING" id="946362.F2UMQ7"/>
<feature type="compositionally biased region" description="Low complexity" evidence="1">
    <location>
        <begin position="340"/>
        <end position="364"/>
    </location>
</feature>
<dbReference type="KEGG" id="sre:PTSG_09102"/>
<feature type="compositionally biased region" description="Basic and acidic residues" evidence="1">
    <location>
        <begin position="236"/>
        <end position="249"/>
    </location>
</feature>
<feature type="region of interest" description="Disordered" evidence="1">
    <location>
        <begin position="450"/>
        <end position="515"/>
    </location>
</feature>
<dbReference type="Gene3D" id="1.25.40.90">
    <property type="match status" value="1"/>
</dbReference>
<dbReference type="GO" id="GO:0005768">
    <property type="term" value="C:endosome"/>
    <property type="evidence" value="ECO:0007669"/>
    <property type="project" value="TreeGrafter"/>
</dbReference>
<dbReference type="Proteomes" id="UP000007799">
    <property type="component" value="Unassembled WGS sequence"/>
</dbReference>
<dbReference type="GO" id="GO:0005886">
    <property type="term" value="C:plasma membrane"/>
    <property type="evidence" value="ECO:0007669"/>
    <property type="project" value="TreeGrafter"/>
</dbReference>
<dbReference type="GO" id="GO:0030276">
    <property type="term" value="F:clathrin binding"/>
    <property type="evidence" value="ECO:0007669"/>
    <property type="project" value="TreeGrafter"/>
</dbReference>
<reference evidence="3" key="1">
    <citation type="submission" date="2009-08" db="EMBL/GenBank/DDBJ databases">
        <title>Annotation of Salpingoeca rosetta.</title>
        <authorList>
            <consortium name="The Broad Institute Genome Sequencing Platform"/>
            <person name="Russ C."/>
            <person name="Cuomo C."/>
            <person name="Burger G."/>
            <person name="Gray M.W."/>
            <person name="Holland P.W.H."/>
            <person name="King N."/>
            <person name="Lang F.B.F."/>
            <person name="Roger A.J."/>
            <person name="Ruiz-Trillo I."/>
            <person name="Young S.K."/>
            <person name="Zeng Q."/>
            <person name="Gargeya S."/>
            <person name="Alvarado L."/>
            <person name="Berlin A."/>
            <person name="Chapman S.B."/>
            <person name="Chen Z."/>
            <person name="Freedman E."/>
            <person name="Gellesch M."/>
            <person name="Goldberg J."/>
            <person name="Griggs A."/>
            <person name="Gujja S."/>
            <person name="Heilman E."/>
            <person name="Heiman D."/>
            <person name="Howarth C."/>
            <person name="Mehta T."/>
            <person name="Neiman D."/>
            <person name="Pearson M."/>
            <person name="Roberts A."/>
            <person name="Saif S."/>
            <person name="Shea T."/>
            <person name="Shenoy N."/>
            <person name="Sisk P."/>
            <person name="Stolte C."/>
            <person name="Sykes S."/>
            <person name="White J."/>
            <person name="Yandava C."/>
            <person name="Haas B."/>
            <person name="Nusbaum C."/>
            <person name="Birren B."/>
        </authorList>
    </citation>
    <scope>NUCLEOTIDE SEQUENCE [LARGE SCALE GENOMIC DNA]</scope>
    <source>
        <strain evidence="3">ATCC 50818</strain>
    </source>
</reference>
<accession>F2UMQ7</accession>
<dbReference type="AlphaFoldDB" id="F2UMQ7"/>
<dbReference type="OMA" id="WRQIYKG"/>
<dbReference type="EMBL" id="GL832983">
    <property type="protein sequence ID" value="EGD78406.1"/>
    <property type="molecule type" value="Genomic_DNA"/>
</dbReference>
<dbReference type="PROSITE" id="PS50942">
    <property type="entry name" value="ENTH"/>
    <property type="match status" value="1"/>
</dbReference>
<feature type="compositionally biased region" description="Low complexity" evidence="1">
    <location>
        <begin position="270"/>
        <end position="284"/>
    </location>
</feature>
<gene>
    <name evidence="3" type="ORF">PTSG_09102</name>
</gene>